<dbReference type="EMBL" id="CAKLBY020000016">
    <property type="protein sequence ID" value="CAK7899200.1"/>
    <property type="molecule type" value="Genomic_DNA"/>
</dbReference>
<protein>
    <submittedName>
        <fullName evidence="1">Uncharacterized protein</fullName>
    </submittedName>
</protein>
<name>A0AAV1T2J0_9STRA</name>
<evidence type="ECO:0000313" key="1">
    <source>
        <dbReference type="EMBL" id="CAK7899200.1"/>
    </source>
</evidence>
<dbReference type="Proteomes" id="UP001162060">
    <property type="component" value="Unassembled WGS sequence"/>
</dbReference>
<organism evidence="1 2">
    <name type="scientific">Peronospora matthiolae</name>
    <dbReference type="NCBI Taxonomy" id="2874970"/>
    <lineage>
        <taxon>Eukaryota</taxon>
        <taxon>Sar</taxon>
        <taxon>Stramenopiles</taxon>
        <taxon>Oomycota</taxon>
        <taxon>Peronosporomycetes</taxon>
        <taxon>Peronosporales</taxon>
        <taxon>Peronosporaceae</taxon>
        <taxon>Peronospora</taxon>
    </lineage>
</organism>
<accession>A0AAV1T2J0</accession>
<reference evidence="1" key="1">
    <citation type="submission" date="2024-01" db="EMBL/GenBank/DDBJ databases">
        <authorList>
            <person name="Webb A."/>
        </authorList>
    </citation>
    <scope>NUCLEOTIDE SEQUENCE</scope>
    <source>
        <strain evidence="1">Pm1</strain>
    </source>
</reference>
<sequence length="49" mass="5414">MVILHLVDRPLRLELGDVHATQLEDGSDECAGVKRDEPLGENLRGTCLE</sequence>
<dbReference type="AlphaFoldDB" id="A0AAV1T2J0"/>
<evidence type="ECO:0000313" key="2">
    <source>
        <dbReference type="Proteomes" id="UP001162060"/>
    </source>
</evidence>
<proteinExistence type="predicted"/>
<gene>
    <name evidence="1" type="ORF">PM001_LOCUS1824</name>
</gene>
<comment type="caution">
    <text evidence="1">The sequence shown here is derived from an EMBL/GenBank/DDBJ whole genome shotgun (WGS) entry which is preliminary data.</text>
</comment>